<protein>
    <submittedName>
        <fullName evidence="2">Uncharacterized protein</fullName>
    </submittedName>
</protein>
<dbReference type="EMBL" id="CP013067">
    <property type="protein sequence ID" value="ALP40017.1"/>
    <property type="molecule type" value="Genomic_DNA"/>
</dbReference>
<gene>
    <name evidence="2" type="ORF">WL1483_598</name>
</gene>
<dbReference type="PATRIC" id="fig|652.5.peg.3183"/>
<name>A0A0S2SE91_9GAMM</name>
<evidence type="ECO:0000313" key="2">
    <source>
        <dbReference type="EMBL" id="ALP40017.1"/>
    </source>
</evidence>
<sequence>MRHSRIKPLAIGKELDRAPPPGGAPNHNEAYPMTLSTQDLTQTRRWLSQAQREGVSRIITASFSGVAPEAYLQKYFDGPDAFERKLRLYFDGPDLVGYCLLTFSDEEEVTVIRASAGFLPAYRNGGNTFAFSLWESVKGWLRRPWRRIYYADTMLSPAMYRAMARRTGIIWPHPEHSGSRELFERFNPGGEISETTGLRCLVQVGRASHYTQEELASLAASDKPDIQYYRTLNPGFNQGMALFVIIPVHLGQLIRTLLKQLRVR</sequence>
<dbReference type="Proteomes" id="UP000058114">
    <property type="component" value="Chromosome"/>
</dbReference>
<evidence type="ECO:0000313" key="3">
    <source>
        <dbReference type="Proteomes" id="UP000058114"/>
    </source>
</evidence>
<dbReference type="KEGG" id="asr:WL1483_598"/>
<dbReference type="AlphaFoldDB" id="A0A0S2SE91"/>
<feature type="region of interest" description="Disordered" evidence="1">
    <location>
        <begin position="1"/>
        <end position="31"/>
    </location>
</feature>
<accession>A0A0S2SE91</accession>
<organism evidence="2 3">
    <name type="scientific">Aeromonas schubertii</name>
    <dbReference type="NCBI Taxonomy" id="652"/>
    <lineage>
        <taxon>Bacteria</taxon>
        <taxon>Pseudomonadati</taxon>
        <taxon>Pseudomonadota</taxon>
        <taxon>Gammaproteobacteria</taxon>
        <taxon>Aeromonadales</taxon>
        <taxon>Aeromonadaceae</taxon>
        <taxon>Aeromonas</taxon>
    </lineage>
</organism>
<reference evidence="2 3" key="2">
    <citation type="journal article" date="2016" name="Genome Announc.">
        <title>Complete Genome Sequence of the Highly Virulent Aeromonas schubertii Strain WL1483, Isolated from Diseased Snakehead Fish (Channa argus) in China.</title>
        <authorList>
            <person name="Liu L."/>
            <person name="Li N."/>
            <person name="Zhang D."/>
            <person name="Fu X."/>
            <person name="Shi C."/>
            <person name="Lin Q."/>
            <person name="Hao G."/>
        </authorList>
    </citation>
    <scope>NUCLEOTIDE SEQUENCE [LARGE SCALE GENOMIC DNA]</scope>
    <source>
        <strain evidence="2 3">WL1483</strain>
    </source>
</reference>
<evidence type="ECO:0000256" key="1">
    <source>
        <dbReference type="SAM" id="MobiDB-lite"/>
    </source>
</evidence>
<proteinExistence type="predicted"/>
<reference evidence="3" key="1">
    <citation type="submission" date="2015-10" db="EMBL/GenBank/DDBJ databases">
        <title>Complete Genome Sequence of Aeromonas schubertii strain WL1483.</title>
        <authorList>
            <person name="Liu L."/>
        </authorList>
    </citation>
    <scope>NUCLEOTIDE SEQUENCE [LARGE SCALE GENOMIC DNA]</scope>
    <source>
        <strain evidence="3">WL1483</strain>
    </source>
</reference>